<dbReference type="InterPro" id="IPR029052">
    <property type="entry name" value="Metallo-depent_PP-like"/>
</dbReference>
<evidence type="ECO:0000313" key="4">
    <source>
        <dbReference type="Proteomes" id="UP000325295"/>
    </source>
</evidence>
<protein>
    <submittedName>
        <fullName evidence="3">DNA repair exonuclease</fullName>
    </submittedName>
</protein>
<dbReference type="AlphaFoldDB" id="A0A5P1X0C3"/>
<evidence type="ECO:0000259" key="2">
    <source>
        <dbReference type="Pfam" id="PF00149"/>
    </source>
</evidence>
<dbReference type="PANTHER" id="PTHR30337">
    <property type="entry name" value="COMPONENT OF ATP-DEPENDENT DSDNA EXONUCLEASE"/>
    <property type="match status" value="1"/>
</dbReference>
<feature type="domain" description="Calcineurin-like phosphoesterase" evidence="2">
    <location>
        <begin position="1"/>
        <end position="199"/>
    </location>
</feature>
<dbReference type="InterPro" id="IPR014576">
    <property type="entry name" value="Pesterase_YhaO"/>
</dbReference>
<reference evidence="3 4" key="1">
    <citation type="submission" date="2019-09" db="EMBL/GenBank/DDBJ databases">
        <title>Complete Genome Sequence of Lactobacillus nenjiangensis SH-Y15, isolated from sauerkraut.</title>
        <authorList>
            <person name="Yang H."/>
        </authorList>
    </citation>
    <scope>NUCLEOTIDE SEQUENCE [LARGE SCALE GENOMIC DNA]</scope>
    <source>
        <strain evidence="3 4">SH-Y15</strain>
    </source>
</reference>
<gene>
    <name evidence="3" type="ORF">F0161_04965</name>
</gene>
<name>A0A5P1X0C3_9LACO</name>
<dbReference type="CDD" id="cd00840">
    <property type="entry name" value="MPP_Mre11_N"/>
    <property type="match status" value="1"/>
</dbReference>
<dbReference type="Proteomes" id="UP000325295">
    <property type="component" value="Chromosome"/>
</dbReference>
<dbReference type="SUPFAM" id="SSF56300">
    <property type="entry name" value="Metallo-dependent phosphatases"/>
    <property type="match status" value="1"/>
</dbReference>
<dbReference type="KEGG" id="lnn:F0161_04965"/>
<organism evidence="3 4">
    <name type="scientific">Paucilactobacillus nenjiangensis</name>
    <dbReference type="NCBI Taxonomy" id="1296540"/>
    <lineage>
        <taxon>Bacteria</taxon>
        <taxon>Bacillati</taxon>
        <taxon>Bacillota</taxon>
        <taxon>Bacilli</taxon>
        <taxon>Lactobacillales</taxon>
        <taxon>Lactobacillaceae</taxon>
        <taxon>Paucilactobacillus</taxon>
    </lineage>
</organism>
<accession>A0A5P1X0C3</accession>
<dbReference type="InterPro" id="IPR050535">
    <property type="entry name" value="DNA_Repair-Maintenance_Comp"/>
</dbReference>
<evidence type="ECO:0000256" key="1">
    <source>
        <dbReference type="ARBA" id="ARBA00022801"/>
    </source>
</evidence>
<sequence>MKFIHTADLHLDSPFLGLQHTPAKIKKDIMQSTFAAFKKIVSNAISTHIDFIVIAGDIYDRDSHSVQAENFFIQQCELLQKNSIDVYLSYGNHDYQIVNYDKSLLPSNVHVFANQVETKTFTTTDGTKVAITGFSYDTRWVTDDMTGLYPSRSQVDVQIGMLHGMVSGSNAKHDNYAPFSVAELTAKNYDYWALGHIHAHQVLSENPWVIYSGNPQGRHKNETGSKGYYEVDYQNHQLQPVFKTVAPIDWEKLVIEINQDMTAQTLQTVLVQSLKEHANDTNQIIQIELHGDTVTPDIQDNIESGLLLESLQRVTSEWQPNWVWPTEIKVTENAVLPGMTSLDRQYWETAAGEVFNQDTLHELTNKLFANQFIADEFDNQTAIESLKEQIELDLSMKGEK</sequence>
<dbReference type="OrthoDB" id="9773856at2"/>
<keyword evidence="4" id="KW-1185">Reference proteome</keyword>
<dbReference type="GO" id="GO:0004527">
    <property type="term" value="F:exonuclease activity"/>
    <property type="evidence" value="ECO:0007669"/>
    <property type="project" value="UniProtKB-KW"/>
</dbReference>
<dbReference type="Gene3D" id="3.60.21.10">
    <property type="match status" value="1"/>
</dbReference>
<dbReference type="InterPro" id="IPR004843">
    <property type="entry name" value="Calcineurin-like_PHP"/>
</dbReference>
<dbReference type="PIRSF" id="PIRSF033091">
    <property type="entry name" value="Pesterase_YhaO"/>
    <property type="match status" value="1"/>
</dbReference>
<keyword evidence="1" id="KW-0378">Hydrolase</keyword>
<dbReference type="Pfam" id="PF00149">
    <property type="entry name" value="Metallophos"/>
    <property type="match status" value="1"/>
</dbReference>
<keyword evidence="3" id="KW-0540">Nuclease</keyword>
<dbReference type="RefSeq" id="WP_150203900.1">
    <property type="nucleotide sequence ID" value="NZ_CP043939.1"/>
</dbReference>
<keyword evidence="3" id="KW-0269">Exonuclease</keyword>
<proteinExistence type="predicted"/>
<dbReference type="EMBL" id="CP043939">
    <property type="protein sequence ID" value="QER67266.1"/>
    <property type="molecule type" value="Genomic_DNA"/>
</dbReference>
<evidence type="ECO:0000313" key="3">
    <source>
        <dbReference type="EMBL" id="QER67266.1"/>
    </source>
</evidence>
<dbReference type="PANTHER" id="PTHR30337:SF7">
    <property type="entry name" value="PHOSPHOESTERASE"/>
    <property type="match status" value="1"/>
</dbReference>
<dbReference type="InterPro" id="IPR041796">
    <property type="entry name" value="Mre11_N"/>
</dbReference>